<dbReference type="SUPFAM" id="SSF56112">
    <property type="entry name" value="Protein kinase-like (PK-like)"/>
    <property type="match status" value="1"/>
</dbReference>
<reference evidence="5" key="1">
    <citation type="submission" date="2020-03" db="EMBL/GenBank/DDBJ databases">
        <title>Studies in the Genomics of Life Span.</title>
        <authorList>
            <person name="Glass D."/>
        </authorList>
    </citation>
    <scope>NUCLEOTIDE SEQUENCE</scope>
    <source>
        <strain evidence="5">LTLLF</strain>
        <tissue evidence="5">Muscle</tissue>
    </source>
</reference>
<dbReference type="Proteomes" id="UP000710432">
    <property type="component" value="Unassembled WGS sequence"/>
</dbReference>
<evidence type="ECO:0000256" key="3">
    <source>
        <dbReference type="SAM" id="MobiDB-lite"/>
    </source>
</evidence>
<dbReference type="InterPro" id="IPR036770">
    <property type="entry name" value="Ankyrin_rpt-contain_sf"/>
</dbReference>
<feature type="coiled-coil region" evidence="2">
    <location>
        <begin position="906"/>
        <end position="940"/>
    </location>
</feature>
<dbReference type="InterPro" id="IPR001245">
    <property type="entry name" value="Ser-Thr/Tyr_kinase_cat_dom"/>
</dbReference>
<keyword evidence="2" id="KW-0175">Coiled coil</keyword>
<dbReference type="EMBL" id="JAATJU010023282">
    <property type="protein sequence ID" value="KAH0508296.1"/>
    <property type="molecule type" value="Genomic_DNA"/>
</dbReference>
<dbReference type="PROSITE" id="PS50011">
    <property type="entry name" value="PROTEIN_KINASE_DOM"/>
    <property type="match status" value="1"/>
</dbReference>
<feature type="repeat" description="ANK" evidence="1">
    <location>
        <begin position="423"/>
        <end position="455"/>
    </location>
</feature>
<dbReference type="PROSITE" id="PS50297">
    <property type="entry name" value="ANK_REP_REGION"/>
    <property type="match status" value="2"/>
</dbReference>
<dbReference type="InterPro" id="IPR011009">
    <property type="entry name" value="Kinase-like_dom_sf"/>
</dbReference>
<feature type="region of interest" description="Disordered" evidence="3">
    <location>
        <begin position="802"/>
        <end position="821"/>
    </location>
</feature>
<dbReference type="SUPFAM" id="SSF48403">
    <property type="entry name" value="Ankyrin repeat"/>
    <property type="match status" value="1"/>
</dbReference>
<feature type="domain" description="Protein kinase" evidence="4">
    <location>
        <begin position="494"/>
        <end position="826"/>
    </location>
</feature>
<dbReference type="GO" id="GO:0051306">
    <property type="term" value="P:mitotic sister chromatid separation"/>
    <property type="evidence" value="ECO:0007669"/>
    <property type="project" value="InterPro"/>
</dbReference>
<dbReference type="GO" id="GO:0007094">
    <property type="term" value="P:mitotic spindle assembly checkpoint signaling"/>
    <property type="evidence" value="ECO:0007669"/>
    <property type="project" value="InterPro"/>
</dbReference>
<feature type="compositionally biased region" description="Polar residues" evidence="3">
    <location>
        <begin position="1270"/>
        <end position="1281"/>
    </location>
</feature>
<keyword evidence="5" id="KW-0808">Transferase</keyword>
<dbReference type="PANTHER" id="PTHR23060:SF1">
    <property type="entry name" value="INACTIVE SERINE_THREONINE-PROTEIN KINASE TEX14"/>
    <property type="match status" value="1"/>
</dbReference>
<gene>
    <name evidence="5" type="ORF">LTLLF_166395</name>
</gene>
<evidence type="ECO:0000256" key="2">
    <source>
        <dbReference type="SAM" id="Coils"/>
    </source>
</evidence>
<dbReference type="InterPro" id="IPR000719">
    <property type="entry name" value="Prot_kinase_dom"/>
</dbReference>
<dbReference type="GO" id="GO:0008608">
    <property type="term" value="P:attachment of spindle microtubules to kinetochore"/>
    <property type="evidence" value="ECO:0007669"/>
    <property type="project" value="InterPro"/>
</dbReference>
<feature type="compositionally biased region" description="Basic and acidic residues" evidence="3">
    <location>
        <begin position="874"/>
        <end position="884"/>
    </location>
</feature>
<accession>A0A8J6KQX6</accession>
<dbReference type="Pfam" id="PF07714">
    <property type="entry name" value="PK_Tyr_Ser-Thr"/>
    <property type="match status" value="1"/>
</dbReference>
<proteinExistence type="predicted"/>
<dbReference type="GO" id="GO:0007140">
    <property type="term" value="P:male meiotic nuclear division"/>
    <property type="evidence" value="ECO:0007669"/>
    <property type="project" value="InterPro"/>
</dbReference>
<dbReference type="Gene3D" id="1.25.40.20">
    <property type="entry name" value="Ankyrin repeat-containing domain"/>
    <property type="match status" value="1"/>
</dbReference>
<dbReference type="Pfam" id="PF12796">
    <property type="entry name" value="Ank_2"/>
    <property type="match status" value="1"/>
</dbReference>
<evidence type="ECO:0000256" key="1">
    <source>
        <dbReference type="PROSITE-ProRule" id="PRU00023"/>
    </source>
</evidence>
<dbReference type="GO" id="GO:0045171">
    <property type="term" value="C:intercellular bridge"/>
    <property type="evidence" value="ECO:0007669"/>
    <property type="project" value="TreeGrafter"/>
</dbReference>
<feature type="repeat" description="ANK" evidence="1">
    <location>
        <begin position="456"/>
        <end position="488"/>
    </location>
</feature>
<dbReference type="GO" id="GO:0030496">
    <property type="term" value="C:midbody"/>
    <property type="evidence" value="ECO:0007669"/>
    <property type="project" value="TreeGrafter"/>
</dbReference>
<feature type="compositionally biased region" description="Polar residues" evidence="3">
    <location>
        <begin position="864"/>
        <end position="873"/>
    </location>
</feature>
<dbReference type="GO" id="GO:0004672">
    <property type="term" value="F:protein kinase activity"/>
    <property type="evidence" value="ECO:0007669"/>
    <property type="project" value="InterPro"/>
</dbReference>
<dbReference type="SMART" id="SM00248">
    <property type="entry name" value="ANK"/>
    <property type="match status" value="2"/>
</dbReference>
<comment type="caution">
    <text evidence="5">The sequence shown here is derived from an EMBL/GenBank/DDBJ whole genome shotgun (WGS) entry which is preliminary data.</text>
</comment>
<dbReference type="GO" id="GO:0000776">
    <property type="term" value="C:kinetochore"/>
    <property type="evidence" value="ECO:0007669"/>
    <property type="project" value="TreeGrafter"/>
</dbReference>
<keyword evidence="5" id="KW-0418">Kinase</keyword>
<dbReference type="InterPro" id="IPR002110">
    <property type="entry name" value="Ankyrin_rpt"/>
</dbReference>
<name>A0A8J6KQX6_MICOH</name>
<dbReference type="PROSITE" id="PS50088">
    <property type="entry name" value="ANK_REPEAT"/>
    <property type="match status" value="2"/>
</dbReference>
<feature type="region of interest" description="Disordered" evidence="3">
    <location>
        <begin position="749"/>
        <end position="772"/>
    </location>
</feature>
<feature type="region of interest" description="Disordered" evidence="3">
    <location>
        <begin position="249"/>
        <end position="287"/>
    </location>
</feature>
<dbReference type="Gene3D" id="1.10.510.10">
    <property type="entry name" value="Transferase(Phosphotransferase) domain 1"/>
    <property type="match status" value="1"/>
</dbReference>
<sequence>MSRAVHFPVPCPVQLGTLTDDSLEAQLHEYTRQGSYVKVKKILKKVILPSENILRLELPILTQSLVLTQLGFRNADEGRVDKEVTNTKETAETWTWRTVATEMSCGLGSGRRSAGNVSPFVQMQCIGNSSGQGQCGERVAMLATWRTVATEMSCGLGSGRRSAGNVSPFVQMQCVGNSSGQGQCGERVALLATWRTVATEMSCGLGSGRRSAGNVSPFVQMQCIGNSSGQGQCGERVAVLAVRVQSSVRPRTPNGSAAPLAWDRRGQAGPGGSAAGRVTRDPSQAEVGRGDRELAVDWLFSDRMLIIESASVPQTWRTVATEMSCGLGSGRRSAGNVSPFVQMQCVGNSSGQGQCGERVAVLATWRTVATEMSCGLGSGRRSAGNVSPFVQMQCIGNSSGQGQCGERVAVLAVRICVDGVNSQGQSALFVAALLGHMKLVDVLVDYGSDPNHRCFDGSTPVHAAAFSGNQWILNKLLNAGGDLRLHDEKGRNAEAWALAAGKGRNTQMVEFMQRCTSHMKAIIQGFSYDLLKKIDSPQRLICSPPEFGSLIQGSPNSSPNRQLKPGIISAQNIYSFGFGKLMAVCLSQDLKKIRLVYERITVGTLFSVLHERRSEFPVLHMEVIVHLLLQIADALIYLHSRGFVHRSLSSYAVHIVSAGEARLTNLEYMMESQDSGTHRDVTRVPLPTQLYNWAAPEVILQKAATVKSDIYSFSMIIQEILTGSQPHSPADHSVPIGKRVLTPPVLDSSLSVQEPENPNVPSPPASCLAEEVRSPTASQSSLCSFEINEIYSGCFNLGTVKEEEHPGTASSSEGDKPDRVDELPSLEEELDKMERELHCFCEEDESFSEVDTDLSFGDGDWQSDPLSSLSLTEPTREDKSKTSSWSKTDEVVSKCVLNLKISQVMMQQNAEWLRKLEQEMDELELAQEELDRQGRSLRDAALKFANAKYPLAVGPPSLTYVPPVMQLPELRTPGGERDFQEGHFVKKPEQLICGWKPFTQVSEENREDQSETNNQVHMESASSEIYNIKSRNNEDDGEADSKWKMAVKEMAEKAVSGQLLVPPWSPQSSVPFESKIENETTHLPRPPVRGPESTHWLHTVEYQRENDEPKGSVKFGTVDTSDCDGNKHSRQTGLRRFPRSVSSDASHYEDCLNSTTFQVKRRSAFCWDGQESMRILSAGFTTVRERVQRLESLLASSRPLPAKLVDPKKWSAISGVGSSNISVPSVTSAHAIQRKHLPRVETTCQHHVNELPPPAQELLDKIEHLKQQQISPMVSQENTAHGLSATENDKVNLEEQETNSSKDSSFLFTKEIQDLEDTESLAAMMGKSQSWDWWMSIERQEQQSSMGSTELSSESPA</sequence>
<feature type="region of interest" description="Disordered" evidence="3">
    <location>
        <begin position="1270"/>
        <end position="1305"/>
    </location>
</feature>
<dbReference type="GO" id="GO:0005524">
    <property type="term" value="F:ATP binding"/>
    <property type="evidence" value="ECO:0007669"/>
    <property type="project" value="InterPro"/>
</dbReference>
<dbReference type="PANTHER" id="PTHR23060">
    <property type="entry name" value="TESTIS EXPRESSED GENE 14"/>
    <property type="match status" value="1"/>
</dbReference>
<feature type="region of interest" description="Disordered" evidence="3">
    <location>
        <begin position="1106"/>
        <end position="1133"/>
    </location>
</feature>
<keyword evidence="1" id="KW-0040">ANK repeat</keyword>
<evidence type="ECO:0000313" key="5">
    <source>
        <dbReference type="EMBL" id="KAH0508296.1"/>
    </source>
</evidence>
<dbReference type="InterPro" id="IPR039339">
    <property type="entry name" value="Tex14"/>
</dbReference>
<protein>
    <submittedName>
        <fullName evidence="5">Inactive serine/threonine-protein kinase TEX14</fullName>
    </submittedName>
</protein>
<organism evidence="5 6">
    <name type="scientific">Microtus ochrogaster</name>
    <name type="common">Prairie vole</name>
    <dbReference type="NCBI Taxonomy" id="79684"/>
    <lineage>
        <taxon>Eukaryota</taxon>
        <taxon>Metazoa</taxon>
        <taxon>Chordata</taxon>
        <taxon>Craniata</taxon>
        <taxon>Vertebrata</taxon>
        <taxon>Euteleostomi</taxon>
        <taxon>Mammalia</taxon>
        <taxon>Eutheria</taxon>
        <taxon>Euarchontoglires</taxon>
        <taxon>Glires</taxon>
        <taxon>Rodentia</taxon>
        <taxon>Myomorpha</taxon>
        <taxon>Muroidea</taxon>
        <taxon>Cricetidae</taxon>
        <taxon>Arvicolinae</taxon>
        <taxon>Microtus</taxon>
    </lineage>
</organism>
<evidence type="ECO:0000259" key="4">
    <source>
        <dbReference type="PROSITE" id="PS50011"/>
    </source>
</evidence>
<feature type="compositionally biased region" description="Low complexity" evidence="3">
    <location>
        <begin position="1344"/>
        <end position="1357"/>
    </location>
</feature>
<dbReference type="GO" id="GO:0043063">
    <property type="term" value="P:intercellular bridge organization"/>
    <property type="evidence" value="ECO:0007669"/>
    <property type="project" value="InterPro"/>
</dbReference>
<evidence type="ECO:0000313" key="6">
    <source>
        <dbReference type="Proteomes" id="UP000710432"/>
    </source>
</evidence>
<feature type="region of interest" description="Disordered" evidence="3">
    <location>
        <begin position="1338"/>
        <end position="1357"/>
    </location>
</feature>
<feature type="region of interest" description="Disordered" evidence="3">
    <location>
        <begin position="851"/>
        <end position="884"/>
    </location>
</feature>